<dbReference type="HOGENOM" id="CLU_1660498_0_0_1"/>
<sequence length="159" mass="17454">MPAGRGGTEALTLFGAAPRLDDGNKHGRPLQATTNLFQAHFEGRALENIQQLYVTIEPIDIPFAFKSPSAVSTRSPAQIRPATLAIHALRPRPSLQVNRDDVRLRSSGELRLSHQRSMSSLPFRMPSTPASRSNARTTTIAPALLYAFVPFFFLSSVDK</sequence>
<protein>
    <submittedName>
        <fullName evidence="1">Uncharacterized protein</fullName>
    </submittedName>
</protein>
<name>A0A081CKF4_PSEA2</name>
<proteinExistence type="predicted"/>
<dbReference type="EMBL" id="DF830083">
    <property type="protein sequence ID" value="GAK67150.1"/>
    <property type="molecule type" value="Genomic_DNA"/>
</dbReference>
<dbReference type="AlphaFoldDB" id="A0A081CKF4"/>
<dbReference type="Proteomes" id="UP000053758">
    <property type="component" value="Unassembled WGS sequence"/>
</dbReference>
<evidence type="ECO:0000313" key="1">
    <source>
        <dbReference type="EMBL" id="GAK67150.1"/>
    </source>
</evidence>
<keyword evidence="2" id="KW-1185">Reference proteome</keyword>
<evidence type="ECO:0000313" key="2">
    <source>
        <dbReference type="Proteomes" id="UP000053758"/>
    </source>
</evidence>
<dbReference type="GeneID" id="26306203"/>
<gene>
    <name evidence="1" type="ORF">PAN0_016d5376</name>
</gene>
<organism evidence="1 2">
    <name type="scientific">Pseudozyma antarctica</name>
    <name type="common">Yeast</name>
    <name type="synonym">Candida antarctica</name>
    <dbReference type="NCBI Taxonomy" id="84753"/>
    <lineage>
        <taxon>Eukaryota</taxon>
        <taxon>Fungi</taxon>
        <taxon>Dikarya</taxon>
        <taxon>Basidiomycota</taxon>
        <taxon>Ustilaginomycotina</taxon>
        <taxon>Ustilaginomycetes</taxon>
        <taxon>Ustilaginales</taxon>
        <taxon>Ustilaginaceae</taxon>
        <taxon>Moesziomyces</taxon>
    </lineage>
</organism>
<accession>A0A081CKF4</accession>
<reference evidence="2" key="1">
    <citation type="journal article" date="2014" name="Genome Announc.">
        <title>Draft Genome Sequence of the Yeast Pseudozyma antarctica Type Strain JCM10317, a Producer of the Glycolipid Biosurfactants, Mannosylerythritol Lipids.</title>
        <authorList>
            <person name="Saika A."/>
            <person name="Koike H."/>
            <person name="Hori T."/>
            <person name="Fukuoka T."/>
            <person name="Sato S."/>
            <person name="Habe H."/>
            <person name="Kitamoto D."/>
            <person name="Morita T."/>
        </authorList>
    </citation>
    <scope>NUCLEOTIDE SEQUENCE [LARGE SCALE GENOMIC DNA]</scope>
    <source>
        <strain evidence="2">JCM 10317</strain>
    </source>
</reference>
<dbReference type="RefSeq" id="XP_014654803.1">
    <property type="nucleotide sequence ID" value="XM_014799317.1"/>
</dbReference>